<dbReference type="Pfam" id="PF13692">
    <property type="entry name" value="Glyco_trans_1_4"/>
    <property type="match status" value="1"/>
</dbReference>
<keyword evidence="5" id="KW-1185">Reference proteome</keyword>
<dbReference type="GO" id="GO:0016757">
    <property type="term" value="F:glycosyltransferase activity"/>
    <property type="evidence" value="ECO:0007669"/>
    <property type="project" value="UniProtKB-KW"/>
</dbReference>
<organism evidence="4 5">
    <name type="scientific">Novosphingobium sediminicola</name>
    <dbReference type="NCBI Taxonomy" id="563162"/>
    <lineage>
        <taxon>Bacteria</taxon>
        <taxon>Pseudomonadati</taxon>
        <taxon>Pseudomonadota</taxon>
        <taxon>Alphaproteobacteria</taxon>
        <taxon>Sphingomonadales</taxon>
        <taxon>Sphingomonadaceae</taxon>
        <taxon>Novosphingobium</taxon>
    </lineage>
</organism>
<dbReference type="InterPro" id="IPR028098">
    <property type="entry name" value="Glyco_trans_4-like_N"/>
</dbReference>
<reference evidence="4 5" key="1">
    <citation type="submission" date="2020-08" db="EMBL/GenBank/DDBJ databases">
        <title>Genomic Encyclopedia of Type Strains, Phase IV (KMG-IV): sequencing the most valuable type-strain genomes for metagenomic binning, comparative biology and taxonomic classification.</title>
        <authorList>
            <person name="Goeker M."/>
        </authorList>
    </citation>
    <scope>NUCLEOTIDE SEQUENCE [LARGE SCALE GENOMIC DNA]</scope>
    <source>
        <strain evidence="4 5">DSM 27057</strain>
    </source>
</reference>
<dbReference type="SUPFAM" id="SSF53756">
    <property type="entry name" value="UDP-Glycosyltransferase/glycogen phosphorylase"/>
    <property type="match status" value="1"/>
</dbReference>
<dbReference type="PANTHER" id="PTHR12526">
    <property type="entry name" value="GLYCOSYLTRANSFERASE"/>
    <property type="match status" value="1"/>
</dbReference>
<dbReference type="Gene3D" id="3.40.50.2000">
    <property type="entry name" value="Glycogen Phosphorylase B"/>
    <property type="match status" value="2"/>
</dbReference>
<gene>
    <name evidence="4" type="ORF">GGR38_004748</name>
</gene>
<protein>
    <submittedName>
        <fullName evidence="4">Glycosyltransferase involved in cell wall biosynthesis</fullName>
    </submittedName>
</protein>
<dbReference type="AlphaFoldDB" id="A0A7W6CNS8"/>
<evidence type="ECO:0000256" key="2">
    <source>
        <dbReference type="ARBA" id="ARBA00022679"/>
    </source>
</evidence>
<keyword evidence="1" id="KW-0328">Glycosyltransferase</keyword>
<feature type="domain" description="Glycosyltransferase subfamily 4-like N-terminal" evidence="3">
    <location>
        <begin position="15"/>
        <end position="175"/>
    </location>
</feature>
<dbReference type="EMBL" id="JACIDX010000035">
    <property type="protein sequence ID" value="MBB3957773.1"/>
    <property type="molecule type" value="Genomic_DNA"/>
</dbReference>
<dbReference type="Proteomes" id="UP000548867">
    <property type="component" value="Unassembled WGS sequence"/>
</dbReference>
<dbReference type="PANTHER" id="PTHR12526:SF510">
    <property type="entry name" value="D-INOSITOL 3-PHOSPHATE GLYCOSYLTRANSFERASE"/>
    <property type="match status" value="1"/>
</dbReference>
<accession>A0A7W6CNS8</accession>
<name>A0A7W6CNS8_9SPHN</name>
<evidence type="ECO:0000256" key="1">
    <source>
        <dbReference type="ARBA" id="ARBA00022676"/>
    </source>
</evidence>
<evidence type="ECO:0000313" key="5">
    <source>
        <dbReference type="Proteomes" id="UP000548867"/>
    </source>
</evidence>
<comment type="caution">
    <text evidence="4">The sequence shown here is derived from an EMBL/GenBank/DDBJ whole genome shotgun (WGS) entry which is preliminary data.</text>
</comment>
<sequence>MVKHLALIDPLSRHGGMHYYDHDLANALVGLGVPVEVCSPPTGLEAGARYGVHVCFENVYGPGNGPQLRRAAYLLRDTFRALSKAHKAGCDTVLFHIFKSDLFEYLIVRGAHRLGMKCHAIVHDVARLDTKTRFEFREAIVARVDGLIVHNAFSRDALAAAAPMAAAKTAIMRHGNYVDRFTDLPSMPAARGELGLAEDQLVLLFFGNPRRDKGLDLLIEALVPLRDDPNLCLLVAGKIKPDDERALRAKLADKGLLGRVRLDIGHVPDDKVSIYYRAASIVVLPYLRIYESGVALMAMSFARTILASDLPAFQDLAVDGAKVRLFKAHDATSLTQALIDLRQGDVDLEWEGQEARTFVEEERSWARSAAALVDAMHSNR</sequence>
<proteinExistence type="predicted"/>
<evidence type="ECO:0000259" key="3">
    <source>
        <dbReference type="Pfam" id="PF13439"/>
    </source>
</evidence>
<evidence type="ECO:0000313" key="4">
    <source>
        <dbReference type="EMBL" id="MBB3957773.1"/>
    </source>
</evidence>
<dbReference type="Pfam" id="PF13439">
    <property type="entry name" value="Glyco_transf_4"/>
    <property type="match status" value="1"/>
</dbReference>
<keyword evidence="2 4" id="KW-0808">Transferase</keyword>
<dbReference type="RefSeq" id="WP_183629351.1">
    <property type="nucleotide sequence ID" value="NZ_JACIDX010000035.1"/>
</dbReference>
<dbReference type="CDD" id="cd03801">
    <property type="entry name" value="GT4_PimA-like"/>
    <property type="match status" value="1"/>
</dbReference>